<gene>
    <name evidence="1" type="ORF">F5613_003329</name>
</gene>
<name>A0A8E2D5F3_9PORP</name>
<protein>
    <submittedName>
        <fullName evidence="1">Uncharacterized protein</fullName>
    </submittedName>
</protein>
<sequence>MGKLFALPSTADYQNIGPYNKLFPDSYDWINPYNESQARASSEKTLANKGIWKTYLAYDRTRLPSIPAKPLIRSIAEWILRRIICT</sequence>
<keyword evidence="2" id="KW-1185">Reference proteome</keyword>
<evidence type="ECO:0000313" key="1">
    <source>
        <dbReference type="EMBL" id="NYI51156.1"/>
    </source>
</evidence>
<organism evidence="1 2">
    <name type="scientific">Macellibacteroides fermentans</name>
    <dbReference type="NCBI Taxonomy" id="879969"/>
    <lineage>
        <taxon>Bacteria</taxon>
        <taxon>Pseudomonadati</taxon>
        <taxon>Bacteroidota</taxon>
        <taxon>Bacteroidia</taxon>
        <taxon>Bacteroidales</taxon>
        <taxon>Porphyromonadaceae</taxon>
        <taxon>Macellibacteroides</taxon>
    </lineage>
</organism>
<proteinExistence type="predicted"/>
<dbReference type="EMBL" id="JACCCY010000007">
    <property type="protein sequence ID" value="NYI51156.1"/>
    <property type="molecule type" value="Genomic_DNA"/>
</dbReference>
<evidence type="ECO:0000313" key="2">
    <source>
        <dbReference type="Proteomes" id="UP000574332"/>
    </source>
</evidence>
<accession>A0A8E2D5F3</accession>
<reference evidence="1 2" key="1">
    <citation type="submission" date="2020-07" db="EMBL/GenBank/DDBJ databases">
        <title>Genomic Encyclopedia of Type Strains, Phase IV (KMG-IV): sequencing the most valuable type-strain genomes for metagenomic binning, comparative biology and taxonomic classification.</title>
        <authorList>
            <person name="Goeker M."/>
        </authorList>
    </citation>
    <scope>NUCLEOTIDE SEQUENCE [LARGE SCALE GENOMIC DNA]</scope>
    <source>
        <strain evidence="1 2">DSM 23697</strain>
    </source>
</reference>
<comment type="caution">
    <text evidence="1">The sequence shown here is derived from an EMBL/GenBank/DDBJ whole genome shotgun (WGS) entry which is preliminary data.</text>
</comment>
<dbReference type="RefSeq" id="WP_179400486.1">
    <property type="nucleotide sequence ID" value="NZ_JACCCY010000007.1"/>
</dbReference>
<dbReference type="Proteomes" id="UP000574332">
    <property type="component" value="Unassembled WGS sequence"/>
</dbReference>
<dbReference type="AlphaFoldDB" id="A0A8E2D5F3"/>